<proteinExistence type="predicted"/>
<dbReference type="OrthoDB" id="687730at2759"/>
<name>A0A177WQK4_BATDL</name>
<dbReference type="EMBL" id="DS022306">
    <property type="protein sequence ID" value="OAJ41954.1"/>
    <property type="molecule type" value="Genomic_DNA"/>
</dbReference>
<dbReference type="InterPro" id="IPR000253">
    <property type="entry name" value="FHA_dom"/>
</dbReference>
<dbReference type="InterPro" id="IPR008984">
    <property type="entry name" value="SMAD_FHA_dom_sf"/>
</dbReference>
<feature type="domain" description="FHA" evidence="1">
    <location>
        <begin position="47"/>
        <end position="85"/>
    </location>
</feature>
<dbReference type="SUPFAM" id="SSF49879">
    <property type="entry name" value="SMAD/FHA domain"/>
    <property type="match status" value="1"/>
</dbReference>
<dbReference type="Pfam" id="PF00498">
    <property type="entry name" value="FHA"/>
    <property type="match status" value="1"/>
</dbReference>
<dbReference type="eggNOG" id="KOG3872">
    <property type="taxonomic scope" value="Eukaryota"/>
</dbReference>
<reference evidence="2 3" key="1">
    <citation type="submission" date="2006-10" db="EMBL/GenBank/DDBJ databases">
        <title>The Genome Sequence of Batrachochytrium dendrobatidis JEL423.</title>
        <authorList>
            <consortium name="The Broad Institute Genome Sequencing Platform"/>
            <person name="Birren B."/>
            <person name="Lander E."/>
            <person name="Galagan J."/>
            <person name="Cuomo C."/>
            <person name="Devon K."/>
            <person name="Jaffe D."/>
            <person name="Butler J."/>
            <person name="Alvarez P."/>
            <person name="Gnerre S."/>
            <person name="Grabherr M."/>
            <person name="Kleber M."/>
            <person name="Mauceli E."/>
            <person name="Brockman W."/>
            <person name="Young S."/>
            <person name="LaButti K."/>
            <person name="Sykes S."/>
            <person name="DeCaprio D."/>
            <person name="Crawford M."/>
            <person name="Koehrsen M."/>
            <person name="Engels R."/>
            <person name="Montgomery P."/>
            <person name="Pearson M."/>
            <person name="Howarth C."/>
            <person name="Larson L."/>
            <person name="White J."/>
            <person name="O'Leary S."/>
            <person name="Kodira C."/>
            <person name="Zeng Q."/>
            <person name="Yandava C."/>
            <person name="Alvarado L."/>
            <person name="Longcore J."/>
            <person name="James T."/>
        </authorList>
    </citation>
    <scope>NUCLEOTIDE SEQUENCE [LARGE SCALE GENOMIC DNA]</scope>
    <source>
        <strain evidence="2 3">JEL423</strain>
    </source>
</reference>
<dbReference type="VEuPathDB" id="FungiDB:BDEG_25475"/>
<evidence type="ECO:0000259" key="1">
    <source>
        <dbReference type="Pfam" id="PF00498"/>
    </source>
</evidence>
<evidence type="ECO:0000313" key="3">
    <source>
        <dbReference type="Proteomes" id="UP000077115"/>
    </source>
</evidence>
<accession>A0A177WQK4</accession>
<reference evidence="2 3" key="2">
    <citation type="submission" date="2016-05" db="EMBL/GenBank/DDBJ databases">
        <title>Lineage-specific infection strategies underlie the spectrum of fungal disease in amphibians.</title>
        <authorList>
            <person name="Cuomo C.A."/>
            <person name="Farrer R.A."/>
            <person name="James T."/>
            <person name="Longcore J."/>
            <person name="Birren B."/>
        </authorList>
    </citation>
    <scope>NUCLEOTIDE SEQUENCE [LARGE SCALE GENOMIC DNA]</scope>
    <source>
        <strain evidence="2 3">JEL423</strain>
    </source>
</reference>
<dbReference type="AlphaFoldDB" id="A0A177WQK4"/>
<sequence>MSAFPEIPVTVIPLNSSFEGQRAFSIAVGIPFIIGRSVDQAEALAGTLKDIKSSSGTFLNDQRLSPQGTESALMELKSGDIIRLGEDCEVGGVLHQSVCMKIIIPVLEEDSVSTTSVISRFSMLPQSNQSGDNLDKSALSLLDSAKSCEALDDNATSVSGMLVDSQFHMDINNEFNAVWSGLTQNLDTSLRKLKHIARKQASNMISQGMYAPYVSMAGGQYSCTSDFVNSRNSMQPSVASIGSSDALDTMRQGSTKPARLTTFGYAGGFSGSRSRQPSAMSALSATSSIGSSTSFGPLQYRIASTLPRHG</sequence>
<evidence type="ECO:0000313" key="2">
    <source>
        <dbReference type="EMBL" id="OAJ41954.1"/>
    </source>
</evidence>
<gene>
    <name evidence="2" type="ORF">BDEG_25475</name>
</gene>
<dbReference type="STRING" id="403673.A0A177WQK4"/>
<protein>
    <recommendedName>
        <fullName evidence="1">FHA domain-containing protein</fullName>
    </recommendedName>
</protein>
<dbReference type="Proteomes" id="UP000077115">
    <property type="component" value="Unassembled WGS sequence"/>
</dbReference>
<organism evidence="2 3">
    <name type="scientific">Batrachochytrium dendrobatidis (strain JEL423)</name>
    <dbReference type="NCBI Taxonomy" id="403673"/>
    <lineage>
        <taxon>Eukaryota</taxon>
        <taxon>Fungi</taxon>
        <taxon>Fungi incertae sedis</taxon>
        <taxon>Chytridiomycota</taxon>
        <taxon>Chytridiomycota incertae sedis</taxon>
        <taxon>Chytridiomycetes</taxon>
        <taxon>Rhizophydiales</taxon>
        <taxon>Rhizophydiales incertae sedis</taxon>
        <taxon>Batrachochytrium</taxon>
    </lineage>
</organism>
<dbReference type="Gene3D" id="2.60.200.20">
    <property type="match status" value="1"/>
</dbReference>